<evidence type="ECO:0000256" key="5">
    <source>
        <dbReference type="ARBA" id="ARBA00023136"/>
    </source>
</evidence>
<evidence type="ECO:0000313" key="8">
    <source>
        <dbReference type="EMBL" id="SMY11161.1"/>
    </source>
</evidence>
<keyword evidence="3 7" id="KW-0812">Transmembrane</keyword>
<name>A0A2H1L2M3_9MICO</name>
<dbReference type="OrthoDB" id="3780377at2"/>
<dbReference type="RefSeq" id="WP_101587877.1">
    <property type="nucleotide sequence ID" value="NZ_FXZM01000003.1"/>
</dbReference>
<dbReference type="Proteomes" id="UP000234462">
    <property type="component" value="Unassembled WGS sequence"/>
</dbReference>
<keyword evidence="2" id="KW-1003">Cell membrane</keyword>
<keyword evidence="5 7" id="KW-0472">Membrane</keyword>
<feature type="compositionally biased region" description="Basic residues" evidence="6">
    <location>
        <begin position="243"/>
        <end position="253"/>
    </location>
</feature>
<evidence type="ECO:0000256" key="1">
    <source>
        <dbReference type="ARBA" id="ARBA00004651"/>
    </source>
</evidence>
<keyword evidence="4 7" id="KW-1133">Transmembrane helix</keyword>
<dbReference type="InterPro" id="IPR010343">
    <property type="entry name" value="ArAE_1"/>
</dbReference>
<evidence type="ECO:0000256" key="6">
    <source>
        <dbReference type="SAM" id="MobiDB-lite"/>
    </source>
</evidence>
<feature type="transmembrane region" description="Helical" evidence="7">
    <location>
        <begin position="46"/>
        <end position="67"/>
    </location>
</feature>
<dbReference type="GO" id="GO:0005886">
    <property type="term" value="C:plasma membrane"/>
    <property type="evidence" value="ECO:0007669"/>
    <property type="project" value="UniProtKB-SubCell"/>
</dbReference>
<dbReference type="Pfam" id="PF06081">
    <property type="entry name" value="ArAE_1"/>
    <property type="match status" value="1"/>
</dbReference>
<protein>
    <submittedName>
        <fullName evidence="8">Uncharacterized membrane protein YgaE, UPF0421/DUF939 family</fullName>
    </submittedName>
</protein>
<evidence type="ECO:0000256" key="2">
    <source>
        <dbReference type="ARBA" id="ARBA00022475"/>
    </source>
</evidence>
<keyword evidence="9" id="KW-1185">Reference proteome</keyword>
<dbReference type="EMBL" id="FXZM01000003">
    <property type="protein sequence ID" value="SMY11161.1"/>
    <property type="molecule type" value="Genomic_DNA"/>
</dbReference>
<evidence type="ECO:0000256" key="4">
    <source>
        <dbReference type="ARBA" id="ARBA00022989"/>
    </source>
</evidence>
<comment type="subcellular location">
    <subcellularLocation>
        <location evidence="1">Cell membrane</location>
        <topology evidence="1">Multi-pass membrane protein</topology>
    </subcellularLocation>
</comment>
<evidence type="ECO:0000313" key="9">
    <source>
        <dbReference type="Proteomes" id="UP000234462"/>
    </source>
</evidence>
<feature type="region of interest" description="Disordered" evidence="6">
    <location>
        <begin position="234"/>
        <end position="256"/>
    </location>
</feature>
<feature type="transmembrane region" description="Helical" evidence="7">
    <location>
        <begin position="87"/>
        <end position="118"/>
    </location>
</feature>
<evidence type="ECO:0000256" key="7">
    <source>
        <dbReference type="SAM" id="Phobius"/>
    </source>
</evidence>
<organism evidence="8 9">
    <name type="scientific">Brevibacterium jeotgali</name>
    <dbReference type="NCBI Taxonomy" id="1262550"/>
    <lineage>
        <taxon>Bacteria</taxon>
        <taxon>Bacillati</taxon>
        <taxon>Actinomycetota</taxon>
        <taxon>Actinomycetes</taxon>
        <taxon>Micrococcales</taxon>
        <taxon>Brevibacteriaceae</taxon>
        <taxon>Brevibacterium</taxon>
    </lineage>
</organism>
<dbReference type="AlphaFoldDB" id="A0A2H1L2M3"/>
<accession>A0A2H1L2M3</accession>
<proteinExistence type="predicted"/>
<reference evidence="9" key="1">
    <citation type="submission" date="2017-03" db="EMBL/GenBank/DDBJ databases">
        <authorList>
            <person name="Monnet C."/>
        </authorList>
    </citation>
    <scope>NUCLEOTIDE SEQUENCE [LARGE SCALE GENOMIC DNA]</scope>
    <source>
        <strain evidence="9">SJ5-8</strain>
    </source>
</reference>
<gene>
    <name evidence="8" type="ORF">BJEO58_00743</name>
</gene>
<sequence>MSARPRDETADSGTRQFGARLRRAVARPEFTTDVLQIVKTVVAATAAWWLAVAVLGTSMPFLAPWVALLTVYPTVYQSLLRGAQTTVASWAGVGVSFLIGQYLGVDVWTFALAILIGMAASRIPGIRNEGVAIATTAVFVLSDGFTEQQPVLIDRITEVALGAAVGLIVNLILIPPLRDQQAARYVDHINRRMGTVFVTMADELESSWTTDHVDEWSREIEAMGEDLRSAWQSVRTAHESRRANPRQRRRRMGAQRAEEQADYAEILQRVDEGISHQRHLVRTLREAAYAPGEWDTRFRERWVTIMRDTGHAIADPDREVEPIDARLVQLSADLSDDADLPTQSWPLYGALITSLRHVARVVDDVASAREAREAGASGPQS</sequence>
<evidence type="ECO:0000256" key="3">
    <source>
        <dbReference type="ARBA" id="ARBA00022692"/>
    </source>
</evidence>